<dbReference type="Proteomes" id="UP000186868">
    <property type="component" value="Unassembled WGS sequence"/>
</dbReference>
<protein>
    <submittedName>
        <fullName evidence="1">Uncharacterized protein</fullName>
    </submittedName>
</protein>
<dbReference type="AlphaFoldDB" id="A0A1U7HQ82"/>
<comment type="caution">
    <text evidence="1">The sequence shown here is derived from an EMBL/GenBank/DDBJ whole genome shotgun (WGS) entry which is preliminary data.</text>
</comment>
<name>A0A1U7HQ82_9CYAN</name>
<dbReference type="EMBL" id="MRCB01000003">
    <property type="protein sequence ID" value="OKH25694.1"/>
    <property type="molecule type" value="Genomic_DNA"/>
</dbReference>
<accession>A0A1U7HQ82</accession>
<sequence length="170" mass="19792">MPTADSWQVNTPQMRLLVILSEDKSWLRLLLPIAPAQEVQSFLEQILEANFDLTQEVRYALYQDVLWGVFQHSCPTLTTEDFKGAIVKLVSLKEKGLEECFNLLIEKRIRQIIKAAKLQGQSLEATLQNLKRMYEEGMLGGLQQDPQERQRFLAAWQYQLERLWSEVEIP</sequence>
<gene>
    <name evidence="1" type="ORF">NIES593_04355</name>
</gene>
<dbReference type="SUPFAM" id="SSF69635">
    <property type="entry name" value="Type III secretory system chaperone-like"/>
    <property type="match status" value="1"/>
</dbReference>
<keyword evidence="2" id="KW-1185">Reference proteome</keyword>
<proteinExistence type="predicted"/>
<evidence type="ECO:0000313" key="2">
    <source>
        <dbReference type="Proteomes" id="UP000186868"/>
    </source>
</evidence>
<dbReference type="Gene3D" id="3.30.1460.10">
    <property type="match status" value="1"/>
</dbReference>
<reference evidence="1 2" key="1">
    <citation type="submission" date="2016-11" db="EMBL/GenBank/DDBJ databases">
        <title>Draft Genome Sequences of Nine Cyanobacterial Strains from Diverse Habitats.</title>
        <authorList>
            <person name="Zhu T."/>
            <person name="Hou S."/>
            <person name="Lu X."/>
            <person name="Hess W.R."/>
        </authorList>
    </citation>
    <scope>NUCLEOTIDE SEQUENCE [LARGE SCALE GENOMIC DNA]</scope>
    <source>
        <strain evidence="1 2">NIES-593</strain>
    </source>
</reference>
<organism evidence="1 2">
    <name type="scientific">Hydrococcus rivularis NIES-593</name>
    <dbReference type="NCBI Taxonomy" id="1921803"/>
    <lineage>
        <taxon>Bacteria</taxon>
        <taxon>Bacillati</taxon>
        <taxon>Cyanobacteriota</taxon>
        <taxon>Cyanophyceae</taxon>
        <taxon>Pleurocapsales</taxon>
        <taxon>Hydrococcaceae</taxon>
        <taxon>Hydrococcus</taxon>
    </lineage>
</organism>
<evidence type="ECO:0000313" key="1">
    <source>
        <dbReference type="EMBL" id="OKH25694.1"/>
    </source>
</evidence>